<dbReference type="RefSeq" id="WP_136772517.1">
    <property type="nucleotide sequence ID" value="NZ_SUMF01000004.1"/>
</dbReference>
<evidence type="ECO:0000313" key="2">
    <source>
        <dbReference type="Proteomes" id="UP000310016"/>
    </source>
</evidence>
<sequence>MSLEQELLRRRSGKKDAEIAAGMGKDASTVSKLFGGGIGVQLADLGALLDSLGLKFVDAKDMTITPSEMDALEEMAYRYLELRRRGAVRS</sequence>
<comment type="caution">
    <text evidence="1">The sequence shown here is derived from an EMBL/GenBank/DDBJ whole genome shotgun (WGS) entry which is preliminary data.</text>
</comment>
<dbReference type="Proteomes" id="UP000310016">
    <property type="component" value="Unassembled WGS sequence"/>
</dbReference>
<organism evidence="1 2">
    <name type="scientific">Chitiniphilus eburneus</name>
    <dbReference type="NCBI Taxonomy" id="2571148"/>
    <lineage>
        <taxon>Bacteria</taxon>
        <taxon>Pseudomonadati</taxon>
        <taxon>Pseudomonadota</taxon>
        <taxon>Betaproteobacteria</taxon>
        <taxon>Neisseriales</taxon>
        <taxon>Chitinibacteraceae</taxon>
        <taxon>Chitiniphilus</taxon>
    </lineage>
</organism>
<dbReference type="InterPro" id="IPR010982">
    <property type="entry name" value="Lambda_DNA-bd_dom_sf"/>
</dbReference>
<reference evidence="1 2" key="1">
    <citation type="submission" date="2019-04" db="EMBL/GenBank/DDBJ databases">
        <title>Chitiniphilus eburnea sp. nov., a novel chitinolytic bacterium isolated from aquaculture sludge.</title>
        <authorList>
            <person name="Sheng M."/>
        </authorList>
    </citation>
    <scope>NUCLEOTIDE SEQUENCE [LARGE SCALE GENOMIC DNA]</scope>
    <source>
        <strain evidence="1 2">HX-2-15</strain>
    </source>
</reference>
<dbReference type="GO" id="GO:0003677">
    <property type="term" value="F:DNA binding"/>
    <property type="evidence" value="ECO:0007669"/>
    <property type="project" value="InterPro"/>
</dbReference>
<keyword evidence="2" id="KW-1185">Reference proteome</keyword>
<dbReference type="Gene3D" id="1.10.260.40">
    <property type="entry name" value="lambda repressor-like DNA-binding domains"/>
    <property type="match status" value="1"/>
</dbReference>
<evidence type="ECO:0000313" key="1">
    <source>
        <dbReference type="EMBL" id="TJZ75604.1"/>
    </source>
</evidence>
<dbReference type="EMBL" id="SUMF01000004">
    <property type="protein sequence ID" value="TJZ75604.1"/>
    <property type="molecule type" value="Genomic_DNA"/>
</dbReference>
<dbReference type="SUPFAM" id="SSF47413">
    <property type="entry name" value="lambda repressor-like DNA-binding domains"/>
    <property type="match status" value="1"/>
</dbReference>
<protein>
    <submittedName>
        <fullName evidence="1">Helix-turn-helix domain-containing protein</fullName>
    </submittedName>
</protein>
<proteinExistence type="predicted"/>
<dbReference type="AlphaFoldDB" id="A0A4U0QI17"/>
<gene>
    <name evidence="1" type="ORF">FAZ21_06735</name>
</gene>
<accession>A0A4U0QI17</accession>
<name>A0A4U0QI17_9NEIS</name>